<dbReference type="InterPro" id="IPR041688">
    <property type="entry name" value="PRTase_2"/>
</dbReference>
<organism evidence="3 4">
    <name type="scientific">Nitrosomonas cryotolerans ATCC 49181</name>
    <dbReference type="NCBI Taxonomy" id="1131553"/>
    <lineage>
        <taxon>Bacteria</taxon>
        <taxon>Pseudomonadati</taxon>
        <taxon>Pseudomonadota</taxon>
        <taxon>Betaproteobacteria</taxon>
        <taxon>Nitrosomonadales</taxon>
        <taxon>Nitrosomonadaceae</taxon>
        <taxon>Nitrosomonas</taxon>
    </lineage>
</organism>
<dbReference type="SUPFAM" id="SSF53271">
    <property type="entry name" value="PRTase-like"/>
    <property type="match status" value="1"/>
</dbReference>
<sequence length="357" mass="39541">MIKHIQAGSLAIDCSFGAARLDELIDFASRENQKRGFLFVSKVLGKHIPVKPSVMRGIYNELAEQCAINRNTLVIGMAETATGLGAGVADSLARNNPDLNVFYQHTTRHHLACPVWFTLNERHSHAVDHIVYRPNDAIYADIQACDRLVLVDDEMTTGSTLLQLAEGVLARVPAIKELIIVTLVSWLKKDRVAAFEALAIPVRFVQLMKGEFSFTANPAFSAVLPENIDDGLCYASSRDDLGRTGLKMPYELTAADGRLELEARATAAVVVGTGEHLYQPFLLAEQLEKTADVLFQSTTRSPILKGDAIKTRTRFTVTDGKYNFIYNQPEMRQQFILCESESLSRQSGLLNGQQQEI</sequence>
<protein>
    <submittedName>
        <fullName evidence="3">TRSP domain C terminus to PRTase_2</fullName>
    </submittedName>
</protein>
<feature type="domain" description="Orotate phosphoribosyltransferase-like" evidence="2">
    <location>
        <begin position="24"/>
        <end position="211"/>
    </location>
</feature>
<dbReference type="RefSeq" id="WP_036573396.1">
    <property type="nucleotide sequence ID" value="NZ_FSRO01000001.1"/>
</dbReference>
<feature type="domain" description="TRSP" evidence="1">
    <location>
        <begin position="255"/>
        <end position="342"/>
    </location>
</feature>
<dbReference type="InterPro" id="IPR029057">
    <property type="entry name" value="PRTase-like"/>
</dbReference>
<dbReference type="Gene3D" id="3.40.50.2020">
    <property type="match status" value="1"/>
</dbReference>
<evidence type="ECO:0000259" key="2">
    <source>
        <dbReference type="Pfam" id="PF15609"/>
    </source>
</evidence>
<proteinExistence type="predicted"/>
<gene>
    <name evidence="3" type="ORF">SAMN02743940_2654</name>
</gene>
<dbReference type="CDD" id="cd06223">
    <property type="entry name" value="PRTases_typeI"/>
    <property type="match status" value="1"/>
</dbReference>
<dbReference type="AlphaFoldDB" id="A0A1N6JJ26"/>
<evidence type="ECO:0000313" key="4">
    <source>
        <dbReference type="Proteomes" id="UP000185062"/>
    </source>
</evidence>
<dbReference type="eggNOG" id="COG0503">
    <property type="taxonomic scope" value="Bacteria"/>
</dbReference>
<dbReference type="Pfam" id="PF12500">
    <property type="entry name" value="TRSP"/>
    <property type="match status" value="1"/>
</dbReference>
<name>A0A1N6JJ26_9PROT</name>
<dbReference type="Pfam" id="PF15609">
    <property type="entry name" value="PRTase_2"/>
    <property type="match status" value="1"/>
</dbReference>
<dbReference type="STRING" id="44575.SAMN05216419_102926"/>
<accession>A0A1N6JJ26</accession>
<reference evidence="3 4" key="1">
    <citation type="submission" date="2016-12" db="EMBL/GenBank/DDBJ databases">
        <authorList>
            <person name="Song W.-J."/>
            <person name="Kurnit D.M."/>
        </authorList>
    </citation>
    <scope>NUCLEOTIDE SEQUENCE [LARGE SCALE GENOMIC DNA]</scope>
    <source>
        <strain evidence="3 4">ATCC 49181</strain>
    </source>
</reference>
<dbReference type="EMBL" id="FSRO01000001">
    <property type="protein sequence ID" value="SIO44243.1"/>
    <property type="molecule type" value="Genomic_DNA"/>
</dbReference>
<dbReference type="InterPro" id="IPR000836">
    <property type="entry name" value="PRTase_dom"/>
</dbReference>
<keyword evidence="4" id="KW-1185">Reference proteome</keyword>
<dbReference type="Proteomes" id="UP000185062">
    <property type="component" value="Unassembled WGS sequence"/>
</dbReference>
<evidence type="ECO:0000259" key="1">
    <source>
        <dbReference type="Pfam" id="PF12500"/>
    </source>
</evidence>
<dbReference type="InterPro" id="IPR011214">
    <property type="entry name" value="UCP020967"/>
</dbReference>
<dbReference type="InterPro" id="IPR022537">
    <property type="entry name" value="TRSP_dom"/>
</dbReference>
<dbReference type="PIRSF" id="PIRSF020967">
    <property type="entry name" value="UCP020967"/>
    <property type="match status" value="1"/>
</dbReference>
<evidence type="ECO:0000313" key="3">
    <source>
        <dbReference type="EMBL" id="SIO44243.1"/>
    </source>
</evidence>